<dbReference type="CDD" id="cd16928">
    <property type="entry name" value="HATPase_GyrB-like"/>
    <property type="match status" value="1"/>
</dbReference>
<feature type="site" description="Interaction with DNA" evidence="11">
    <location>
        <position position="490"/>
    </location>
</feature>
<dbReference type="GO" id="GO:0003677">
    <property type="term" value="F:DNA binding"/>
    <property type="evidence" value="ECO:0007669"/>
    <property type="project" value="UniProtKB-KW"/>
</dbReference>
<evidence type="ECO:0000256" key="11">
    <source>
        <dbReference type="HAMAP-Rule" id="MF_01898"/>
    </source>
</evidence>
<dbReference type="EMBL" id="LR746496">
    <property type="protein sequence ID" value="CAA7599844.1"/>
    <property type="molecule type" value="Genomic_DNA"/>
</dbReference>
<keyword evidence="6 11" id="KW-0460">Magnesium</keyword>
<feature type="domain" description="Toprim" evidence="12">
    <location>
        <begin position="459"/>
        <end position="573"/>
    </location>
</feature>
<dbReference type="NCBIfam" id="NF011501">
    <property type="entry name" value="PRK14939.1"/>
    <property type="match status" value="1"/>
</dbReference>
<dbReference type="InterPro" id="IPR011557">
    <property type="entry name" value="GyrB"/>
</dbReference>
<dbReference type="FunFam" id="3.40.50.670:FF:000002">
    <property type="entry name" value="DNA gyrase subunit B"/>
    <property type="match status" value="1"/>
</dbReference>
<evidence type="ECO:0000256" key="4">
    <source>
        <dbReference type="ARBA" id="ARBA00022741"/>
    </source>
</evidence>
<keyword evidence="15" id="KW-1185">Reference proteome</keyword>
<dbReference type="AlphaFoldDB" id="A0A8S0WL58"/>
<dbReference type="SMART" id="SM00433">
    <property type="entry name" value="TOP2c"/>
    <property type="match status" value="1"/>
</dbReference>
<dbReference type="InterPro" id="IPR006171">
    <property type="entry name" value="TOPRIM_dom"/>
</dbReference>
<dbReference type="NCBIfam" id="NF004189">
    <property type="entry name" value="PRK05644.1"/>
    <property type="match status" value="1"/>
</dbReference>
<dbReference type="InterPro" id="IPR020568">
    <property type="entry name" value="Ribosomal_Su5_D2-typ_SF"/>
</dbReference>
<protein>
    <recommendedName>
        <fullName evidence="11">DNA gyrase subunit B</fullName>
        <ecNumber evidence="11">5.6.2.2</ecNumber>
    </recommendedName>
</protein>
<dbReference type="InterPro" id="IPR036890">
    <property type="entry name" value="HATPase_C_sf"/>
</dbReference>
<comment type="catalytic activity">
    <reaction evidence="1 11">
        <text>ATP-dependent breakage, passage and rejoining of double-stranded DNA.</text>
        <dbReference type="EC" id="5.6.2.2"/>
    </reaction>
</comment>
<dbReference type="Pfam" id="PF02518">
    <property type="entry name" value="HATPase_c"/>
    <property type="match status" value="1"/>
</dbReference>
<dbReference type="GO" id="GO:0006261">
    <property type="term" value="P:DNA-templated DNA replication"/>
    <property type="evidence" value="ECO:0007669"/>
    <property type="project" value="UniProtKB-UniRule"/>
</dbReference>
<evidence type="ECO:0000256" key="8">
    <source>
        <dbReference type="ARBA" id="ARBA00023125"/>
    </source>
</evidence>
<dbReference type="SUPFAM" id="SSF56719">
    <property type="entry name" value="Type II DNA topoisomerase"/>
    <property type="match status" value="1"/>
</dbReference>
<evidence type="ECO:0000313" key="15">
    <source>
        <dbReference type="Proteomes" id="UP001071230"/>
    </source>
</evidence>
<evidence type="ECO:0000256" key="5">
    <source>
        <dbReference type="ARBA" id="ARBA00022840"/>
    </source>
</evidence>
<dbReference type="GO" id="GO:0006265">
    <property type="term" value="P:DNA topological change"/>
    <property type="evidence" value="ECO:0007669"/>
    <property type="project" value="UniProtKB-UniRule"/>
</dbReference>
<reference evidence="13" key="2">
    <citation type="submission" date="2020-01" db="EMBL/GenBank/DDBJ databases">
        <authorList>
            <person name="Hornung B."/>
        </authorList>
    </citation>
    <scope>NUCLEOTIDE SEQUENCE</scope>
    <source>
        <strain evidence="13">PacBioINE</strain>
    </source>
</reference>
<feature type="binding site" evidence="11">
    <location>
        <position position="465"/>
    </location>
    <ligand>
        <name>Mg(2+)</name>
        <dbReference type="ChEBI" id="CHEBI:18420"/>
        <label>1</label>
        <note>catalytic</note>
    </ligand>
</feature>
<dbReference type="InterPro" id="IPR002288">
    <property type="entry name" value="DNA_gyrase_B_C"/>
</dbReference>
<dbReference type="CDD" id="cd03366">
    <property type="entry name" value="TOPRIM_TopoIIA_GyrB"/>
    <property type="match status" value="1"/>
</dbReference>
<dbReference type="Gene3D" id="3.30.230.10">
    <property type="match status" value="1"/>
</dbReference>
<feature type="binding site" evidence="11">
    <location>
        <position position="538"/>
    </location>
    <ligand>
        <name>Mg(2+)</name>
        <dbReference type="ChEBI" id="CHEBI:18420"/>
        <label>1</label>
        <note>catalytic</note>
    </ligand>
</feature>
<comment type="function">
    <text evidence="11">A type II topoisomerase that negatively supercoils closed circular double-stranded (ds) DNA in an ATP-dependent manner to modulate DNA topology and maintain chromosomes in an underwound state. Negative supercoiling favors strand separation, and DNA replication, transcription, recombination and repair, all of which involve strand separation. Also able to catalyze the interconversion of other topological isomers of dsDNA rings, including catenanes and knotted rings. Type II topoisomerases break and join 2 DNA strands simultaneously in an ATP-dependent manner.</text>
</comment>
<keyword evidence="11" id="KW-0963">Cytoplasm</keyword>
<dbReference type="GO" id="GO:0005524">
    <property type="term" value="F:ATP binding"/>
    <property type="evidence" value="ECO:0007669"/>
    <property type="project" value="UniProtKB-UniRule"/>
</dbReference>
<evidence type="ECO:0000256" key="7">
    <source>
        <dbReference type="ARBA" id="ARBA00023029"/>
    </source>
</evidence>
<evidence type="ECO:0000256" key="9">
    <source>
        <dbReference type="ARBA" id="ARBA00023235"/>
    </source>
</evidence>
<dbReference type="HAMAP" id="MF_01898">
    <property type="entry name" value="GyrB"/>
    <property type="match status" value="1"/>
</dbReference>
<dbReference type="PROSITE" id="PS50880">
    <property type="entry name" value="TOPRIM"/>
    <property type="match status" value="1"/>
</dbReference>
<proteinExistence type="inferred from homology"/>
<dbReference type="Gene3D" id="3.40.50.670">
    <property type="match status" value="1"/>
</dbReference>
<comment type="cofactor">
    <cofactor evidence="11">
        <name>Mg(2+)</name>
        <dbReference type="ChEBI" id="CHEBI:18420"/>
    </cofactor>
    <cofactor evidence="11">
        <name>Mn(2+)</name>
        <dbReference type="ChEBI" id="CHEBI:29035"/>
    </cofactor>
    <cofactor evidence="11">
        <name>Ca(2+)</name>
        <dbReference type="ChEBI" id="CHEBI:29108"/>
    </cofactor>
    <text evidence="11">Binds two Mg(2+) per subunit. The magnesium ions form salt bridges with both the protein and the DNA. Can also accept other divalent metal cations, such as Mn(2+) or Ca(2+).</text>
</comment>
<name>A0A8S0WL58_9FIRM</name>
<reference evidence="14" key="1">
    <citation type="submission" date="2014-11" db="EMBL/GenBank/DDBJ databases">
        <authorList>
            <person name="Hornung B.V."/>
        </authorList>
    </citation>
    <scope>NUCLEOTIDE SEQUENCE</scope>
    <source>
        <strain evidence="14">INE</strain>
    </source>
</reference>
<dbReference type="PRINTS" id="PR01159">
    <property type="entry name" value="DNAGYRASEB"/>
</dbReference>
<dbReference type="FunFam" id="3.30.230.10:FF:000005">
    <property type="entry name" value="DNA gyrase subunit B"/>
    <property type="match status" value="1"/>
</dbReference>
<keyword evidence="7 11" id="KW-0799">Topoisomerase</keyword>
<dbReference type="FunFam" id="3.30.565.10:FF:000002">
    <property type="entry name" value="DNA gyrase subunit B"/>
    <property type="match status" value="1"/>
</dbReference>
<feature type="site" description="Interaction with DNA" evidence="11">
    <location>
        <position position="493"/>
    </location>
</feature>
<keyword evidence="9 11" id="KW-0413">Isomerase</keyword>
<evidence type="ECO:0000259" key="12">
    <source>
        <dbReference type="PROSITE" id="PS50880"/>
    </source>
</evidence>
<dbReference type="SUPFAM" id="SSF54211">
    <property type="entry name" value="Ribosomal protein S5 domain 2-like"/>
    <property type="match status" value="1"/>
</dbReference>
<evidence type="ECO:0000256" key="10">
    <source>
        <dbReference type="ARBA" id="ARBA00063644"/>
    </source>
</evidence>
<comment type="similarity">
    <text evidence="2 11">Belongs to the type II topoisomerase GyrB family.</text>
</comment>
<dbReference type="PANTHER" id="PTHR45866:SF1">
    <property type="entry name" value="DNA GYRASE SUBUNIT B, MITOCHONDRIAL"/>
    <property type="match status" value="1"/>
</dbReference>
<dbReference type="InterPro" id="IPR034160">
    <property type="entry name" value="TOPRIM_GyrB"/>
</dbReference>
<comment type="miscellaneous">
    <text evidence="11">Few gyrases are as efficient as E.coli at forming negative supercoils. Not all organisms have 2 type II topoisomerases; in organisms with a single type II topoisomerase this enzyme also has to decatenate newly replicated chromosomes.</text>
</comment>
<gene>
    <name evidence="11" type="primary">gyrB</name>
    <name evidence="13" type="ORF">DEACI_0473</name>
    <name evidence="14" type="ORF">DEACI_1873</name>
</gene>
<keyword evidence="4 11" id="KW-0547">Nucleotide-binding</keyword>
<dbReference type="Pfam" id="PF00986">
    <property type="entry name" value="DNA_gyraseB_C"/>
    <property type="match status" value="1"/>
</dbReference>
<comment type="subunit">
    <text evidence="10">Heterotetramer composed of ParC and ParE.</text>
</comment>
<dbReference type="InterPro" id="IPR014721">
    <property type="entry name" value="Ribsml_uS5_D2-typ_fold_subgr"/>
</dbReference>
<evidence type="ECO:0000313" key="14">
    <source>
        <dbReference type="EMBL" id="CEJ07410.1"/>
    </source>
</evidence>
<feature type="binding site" evidence="11">
    <location>
        <position position="538"/>
    </location>
    <ligand>
        <name>Mg(2+)</name>
        <dbReference type="ChEBI" id="CHEBI:18420"/>
        <label>2</label>
    </ligand>
</feature>
<dbReference type="GO" id="GO:0034335">
    <property type="term" value="F:DNA negative supercoiling activity"/>
    <property type="evidence" value="ECO:0007669"/>
    <property type="project" value="UniProtKB-ARBA"/>
</dbReference>
<dbReference type="PANTHER" id="PTHR45866">
    <property type="entry name" value="DNA GYRASE/TOPOISOMERASE SUBUNIT B"/>
    <property type="match status" value="1"/>
</dbReference>
<comment type="subcellular location">
    <subcellularLocation>
        <location evidence="11">Cytoplasm</location>
    </subcellularLocation>
</comment>
<organism evidence="13">
    <name type="scientific">Acididesulfobacillus acetoxydans</name>
    <dbReference type="NCBI Taxonomy" id="1561005"/>
    <lineage>
        <taxon>Bacteria</taxon>
        <taxon>Bacillati</taxon>
        <taxon>Bacillota</taxon>
        <taxon>Clostridia</taxon>
        <taxon>Eubacteriales</taxon>
        <taxon>Peptococcaceae</taxon>
        <taxon>Acididesulfobacillus</taxon>
    </lineage>
</organism>
<dbReference type="CDD" id="cd00822">
    <property type="entry name" value="TopoII_Trans_DNA_gyrase"/>
    <property type="match status" value="1"/>
</dbReference>
<dbReference type="Proteomes" id="UP000836597">
    <property type="component" value="Chromosome"/>
</dbReference>
<dbReference type="Gene3D" id="3.30.565.10">
    <property type="entry name" value="Histidine kinase-like ATPase, C-terminal domain"/>
    <property type="match status" value="1"/>
</dbReference>
<dbReference type="GO" id="GO:0005737">
    <property type="term" value="C:cytoplasm"/>
    <property type="evidence" value="ECO:0007669"/>
    <property type="project" value="UniProtKB-SubCell"/>
</dbReference>
<dbReference type="EC" id="5.6.2.2" evidence="11"/>
<dbReference type="InterPro" id="IPR000565">
    <property type="entry name" value="Topo_IIA_B"/>
</dbReference>
<dbReference type="InterPro" id="IPR001241">
    <property type="entry name" value="Topo_IIA"/>
</dbReference>
<dbReference type="PROSITE" id="PS00177">
    <property type="entry name" value="TOPOISOMERASE_II"/>
    <property type="match status" value="1"/>
</dbReference>
<dbReference type="Pfam" id="PF00204">
    <property type="entry name" value="DNA_gyraseB"/>
    <property type="match status" value="1"/>
</dbReference>
<keyword evidence="8" id="KW-0238">DNA-binding</keyword>
<keyword evidence="5 11" id="KW-0067">ATP-binding</keyword>
<evidence type="ECO:0000256" key="1">
    <source>
        <dbReference type="ARBA" id="ARBA00000185"/>
    </source>
</evidence>
<dbReference type="InterPro" id="IPR013759">
    <property type="entry name" value="Topo_IIA_B_C"/>
</dbReference>
<comment type="subunit">
    <text evidence="11">Heterotetramer, composed of two GyrA and two GyrB chains. In the heterotetramer, GyrA contains the active site tyrosine that forms a transient covalent intermediate with DNA, while GyrB binds cofactors and catalyzes ATP hydrolysis.</text>
</comment>
<dbReference type="InterPro" id="IPR013506">
    <property type="entry name" value="Topo_IIA_bsu_dom2"/>
</dbReference>
<dbReference type="Proteomes" id="UP001071230">
    <property type="component" value="Unassembled WGS sequence"/>
</dbReference>
<feature type="binding site" evidence="11">
    <location>
        <position position="540"/>
    </location>
    <ligand>
        <name>Mg(2+)</name>
        <dbReference type="ChEBI" id="CHEBI:18420"/>
        <label>2</label>
    </ligand>
</feature>
<dbReference type="SMART" id="SM00387">
    <property type="entry name" value="HATPase_c"/>
    <property type="match status" value="1"/>
</dbReference>
<evidence type="ECO:0000313" key="13">
    <source>
        <dbReference type="EMBL" id="CAA7599844.1"/>
    </source>
</evidence>
<dbReference type="NCBIfam" id="TIGR01059">
    <property type="entry name" value="gyrB"/>
    <property type="match status" value="1"/>
</dbReference>
<dbReference type="EMBL" id="CDGJ01000052">
    <property type="protein sequence ID" value="CEJ07410.1"/>
    <property type="molecule type" value="Genomic_DNA"/>
</dbReference>
<dbReference type="KEGG" id="aacx:DEACI_0473"/>
<dbReference type="PRINTS" id="PR00418">
    <property type="entry name" value="TPI2FAMILY"/>
</dbReference>
<dbReference type="InterPro" id="IPR003594">
    <property type="entry name" value="HATPase_dom"/>
</dbReference>
<evidence type="ECO:0000256" key="2">
    <source>
        <dbReference type="ARBA" id="ARBA00010708"/>
    </source>
</evidence>
<dbReference type="SUPFAM" id="SSF55874">
    <property type="entry name" value="ATPase domain of HSP90 chaperone/DNA topoisomerase II/histidine kinase"/>
    <property type="match status" value="1"/>
</dbReference>
<evidence type="ECO:0000256" key="6">
    <source>
        <dbReference type="ARBA" id="ARBA00022842"/>
    </source>
</evidence>
<keyword evidence="3 11" id="KW-0479">Metal-binding</keyword>
<dbReference type="GO" id="GO:0005694">
    <property type="term" value="C:chromosome"/>
    <property type="evidence" value="ECO:0007669"/>
    <property type="project" value="InterPro"/>
</dbReference>
<dbReference type="Pfam" id="PF01751">
    <property type="entry name" value="Toprim"/>
    <property type="match status" value="1"/>
</dbReference>
<sequence length="674" mass="75816">MLFLIRWHIFPCLDNFLQLMYNKWVKGIFWEGHALQDVNLDMQPSYNAEQIEVLEGLEAVRRRPGMYIGTTGSRGLHHLVYEIVDNSIDEALAGFCDKIAVTINRDGSVTVVDNGRGIPVDIHPKLGKPAVEVALTVLHAGGKFSGTAYKVSGGLHGVGLSVVNALSKWLIAEVRMNGNVYRQDYAQGKPTGPLKTVSKDESLGSGTKITFYPDPEIFEDITFQFETLVHRLRELSFLNKSVAITLLDERTDTREAFFHTGGIEDFVRYLNKNKDCLHAKPIYFEGEKDTTQVEVGLQYNDGYTENLLSYANNINTQEGGTHEAGFKAALTRVINDYARKYNLIKGQENNLSGEDIREGLTAVVAVKVREPQFEGQTKTKLGNSEIRSIVESVTADGLNTFLEENPAVAKKVLEKALQAARARDAARKARELTRRKSALESTSLPGKLADCSWKEPELCEMYLVEGDSAGGSAKQGRDRRFQAILPLRGKILNVEKARLDKVLANEEIRAMITAMGTGISDEFDLGKARYHKIIIMTDADVDGAHIRTLLLTFFYRYMRSLIENNYVYIAQPPLFKVKKGNKITYAYDDDELKKVLETVGREKAEIQRYKGLGEMNPEQLWETTMDPAKRTILQVNMEDAVLADELFTILMGDKVEPRREFIHEHAHEVRNLDI</sequence>
<accession>A0A8S0WL58</accession>
<dbReference type="InterPro" id="IPR013760">
    <property type="entry name" value="Topo_IIA-like_dom_sf"/>
</dbReference>
<dbReference type="GO" id="GO:0046872">
    <property type="term" value="F:metal ion binding"/>
    <property type="evidence" value="ECO:0007669"/>
    <property type="project" value="UniProtKB-KW"/>
</dbReference>
<evidence type="ECO:0000256" key="3">
    <source>
        <dbReference type="ARBA" id="ARBA00022723"/>
    </source>
</evidence>
<dbReference type="InterPro" id="IPR018522">
    <property type="entry name" value="TopoIIA_CS"/>
</dbReference>